<dbReference type="Gramene" id="KMS94229">
    <property type="protein sequence ID" value="KMS94229"/>
    <property type="gene ID" value="BVRB_023510"/>
</dbReference>
<accession>A0A0J8AZM3</accession>
<gene>
    <name evidence="2" type="ORF">BVRB_023510</name>
</gene>
<keyword evidence="1" id="KW-0175">Coiled coil</keyword>
<dbReference type="Proteomes" id="UP000035740">
    <property type="component" value="Unassembled WGS sequence"/>
</dbReference>
<organism evidence="2 3">
    <name type="scientific">Beta vulgaris subsp. vulgaris</name>
    <name type="common">Beet</name>
    <dbReference type="NCBI Taxonomy" id="3555"/>
    <lineage>
        <taxon>Eukaryota</taxon>
        <taxon>Viridiplantae</taxon>
        <taxon>Streptophyta</taxon>
        <taxon>Embryophyta</taxon>
        <taxon>Tracheophyta</taxon>
        <taxon>Spermatophyta</taxon>
        <taxon>Magnoliopsida</taxon>
        <taxon>eudicotyledons</taxon>
        <taxon>Gunneridae</taxon>
        <taxon>Pentapetalae</taxon>
        <taxon>Caryophyllales</taxon>
        <taxon>Chenopodiaceae</taxon>
        <taxon>Betoideae</taxon>
        <taxon>Beta</taxon>
    </lineage>
</organism>
<sequence length="236" mass="27076">MVQVALQRQMKEEAEKHRLWVQEHQRQVAALQKQLRKDSVQIGRMNTKLIQQDLVMKAKTERASILQRELTEAKRRMVFAKSKLKVRHHTPVSNNIKDSIKRLINSKVQTRELFSQKWRWEAQKASLKKKLDELTAELSSGDPDSSADLHESIDTVKTELAFIESKISEVEAQQVKNSGVSNTKASSVLPDHVGQELFARIGVSDDDISALQSLSIYLVNNAIDQRQSRIRSKRRE</sequence>
<feature type="coiled-coil region" evidence="1">
    <location>
        <begin position="21"/>
        <end position="83"/>
    </location>
</feature>
<keyword evidence="3" id="KW-1185">Reference proteome</keyword>
<evidence type="ECO:0000256" key="1">
    <source>
        <dbReference type="SAM" id="Coils"/>
    </source>
</evidence>
<evidence type="ECO:0000313" key="2">
    <source>
        <dbReference type="EMBL" id="KMS94229.1"/>
    </source>
</evidence>
<evidence type="ECO:0000313" key="3">
    <source>
        <dbReference type="Proteomes" id="UP000035740"/>
    </source>
</evidence>
<feature type="coiled-coil region" evidence="1">
    <location>
        <begin position="117"/>
        <end position="173"/>
    </location>
</feature>
<dbReference type="AlphaFoldDB" id="A0A0J8AZM3"/>
<dbReference type="EMBL" id="KQ095138">
    <property type="protein sequence ID" value="KMS94229.1"/>
    <property type="molecule type" value="Genomic_DNA"/>
</dbReference>
<proteinExistence type="predicted"/>
<reference evidence="2 3" key="1">
    <citation type="journal article" date="2014" name="Nature">
        <title>The genome of the recently domesticated crop plant sugar beet (Beta vulgaris).</title>
        <authorList>
            <person name="Dohm J.C."/>
            <person name="Minoche A.E."/>
            <person name="Holtgrawe D."/>
            <person name="Capella-Gutierrez S."/>
            <person name="Zakrzewski F."/>
            <person name="Tafer H."/>
            <person name="Rupp O."/>
            <person name="Sorensen T.R."/>
            <person name="Stracke R."/>
            <person name="Reinhardt R."/>
            <person name="Goesmann A."/>
            <person name="Kraft T."/>
            <person name="Schulz B."/>
            <person name="Stadler P.F."/>
            <person name="Schmidt T."/>
            <person name="Gabaldon T."/>
            <person name="Lehrach H."/>
            <person name="Weisshaar B."/>
            <person name="Himmelbauer H."/>
        </authorList>
    </citation>
    <scope>NUCLEOTIDE SEQUENCE [LARGE SCALE GENOMIC DNA]</scope>
    <source>
        <tissue evidence="2">Taproot</tissue>
    </source>
</reference>
<feature type="non-terminal residue" evidence="2">
    <location>
        <position position="236"/>
    </location>
</feature>
<protein>
    <submittedName>
        <fullName evidence="2">Uncharacterized protein</fullName>
    </submittedName>
</protein>
<name>A0A0J8AZM3_BETVV</name>